<dbReference type="OrthoDB" id="10573718at2759"/>
<dbReference type="Proteomes" id="UP000217790">
    <property type="component" value="Unassembled WGS sequence"/>
</dbReference>
<gene>
    <name evidence="1" type="ORF">ARMGADRAFT_778550</name>
</gene>
<name>A0A2H3CEL6_ARMGA</name>
<sequence>MLSCFFRSEPQVEIPLKTPTRMHWRTSSGIVWPRLFPRRVSGRGTTQYTHPIFRPGGTLWSSSAHTMPYQRSLTRHARRTPLLALVMTSVMNSGSIQGTLHQWNAERVDIPGTSVTFSCTSDQHFISRGHCNSRVRVYFIRAAGDR</sequence>
<organism evidence="1 2">
    <name type="scientific">Armillaria gallica</name>
    <name type="common">Bulbous honey fungus</name>
    <name type="synonym">Armillaria bulbosa</name>
    <dbReference type="NCBI Taxonomy" id="47427"/>
    <lineage>
        <taxon>Eukaryota</taxon>
        <taxon>Fungi</taxon>
        <taxon>Dikarya</taxon>
        <taxon>Basidiomycota</taxon>
        <taxon>Agaricomycotina</taxon>
        <taxon>Agaricomycetes</taxon>
        <taxon>Agaricomycetidae</taxon>
        <taxon>Agaricales</taxon>
        <taxon>Marasmiineae</taxon>
        <taxon>Physalacriaceae</taxon>
        <taxon>Armillaria</taxon>
    </lineage>
</organism>
<keyword evidence="2" id="KW-1185">Reference proteome</keyword>
<proteinExistence type="predicted"/>
<reference evidence="2" key="1">
    <citation type="journal article" date="2017" name="Nat. Ecol. Evol.">
        <title>Genome expansion and lineage-specific genetic innovations in the forest pathogenic fungi Armillaria.</title>
        <authorList>
            <person name="Sipos G."/>
            <person name="Prasanna A.N."/>
            <person name="Walter M.C."/>
            <person name="O'Connor E."/>
            <person name="Balint B."/>
            <person name="Krizsan K."/>
            <person name="Kiss B."/>
            <person name="Hess J."/>
            <person name="Varga T."/>
            <person name="Slot J."/>
            <person name="Riley R."/>
            <person name="Boka B."/>
            <person name="Rigling D."/>
            <person name="Barry K."/>
            <person name="Lee J."/>
            <person name="Mihaltcheva S."/>
            <person name="LaButti K."/>
            <person name="Lipzen A."/>
            <person name="Waldron R."/>
            <person name="Moloney N.M."/>
            <person name="Sperisen C."/>
            <person name="Kredics L."/>
            <person name="Vagvoelgyi C."/>
            <person name="Patrignani A."/>
            <person name="Fitzpatrick D."/>
            <person name="Nagy I."/>
            <person name="Doyle S."/>
            <person name="Anderson J.B."/>
            <person name="Grigoriev I.V."/>
            <person name="Gueldener U."/>
            <person name="Muensterkoetter M."/>
            <person name="Nagy L.G."/>
        </authorList>
    </citation>
    <scope>NUCLEOTIDE SEQUENCE [LARGE SCALE GENOMIC DNA]</scope>
    <source>
        <strain evidence="2">Ar21-2</strain>
    </source>
</reference>
<protein>
    <submittedName>
        <fullName evidence="1">Uncharacterized protein</fullName>
    </submittedName>
</protein>
<evidence type="ECO:0000313" key="2">
    <source>
        <dbReference type="Proteomes" id="UP000217790"/>
    </source>
</evidence>
<accession>A0A2H3CEL6</accession>
<dbReference type="AlphaFoldDB" id="A0A2H3CEL6"/>
<dbReference type="InParanoid" id="A0A2H3CEL6"/>
<evidence type="ECO:0000313" key="1">
    <source>
        <dbReference type="EMBL" id="PBK81501.1"/>
    </source>
</evidence>
<dbReference type="EMBL" id="KZ293729">
    <property type="protein sequence ID" value="PBK81501.1"/>
    <property type="molecule type" value="Genomic_DNA"/>
</dbReference>